<gene>
    <name evidence="8" type="ORF">SM124_12975</name>
</gene>
<evidence type="ECO:0000256" key="3">
    <source>
        <dbReference type="ARBA" id="ARBA00012953"/>
    </source>
</evidence>
<evidence type="ECO:0000256" key="2">
    <source>
        <dbReference type="ARBA" id="ARBA00009997"/>
    </source>
</evidence>
<evidence type="ECO:0000313" key="9">
    <source>
        <dbReference type="Proteomes" id="UP001290455"/>
    </source>
</evidence>
<dbReference type="PANTHER" id="PTHR37311">
    <property type="entry name" value="2-PHOSPHOSULFOLACTATE PHOSPHATASE-RELATED"/>
    <property type="match status" value="1"/>
</dbReference>
<keyword evidence="6" id="KW-0460">Magnesium</keyword>
<dbReference type="InterPro" id="IPR005238">
    <property type="entry name" value="ComB-like"/>
</dbReference>
<comment type="catalytic activity">
    <reaction evidence="7">
        <text>(2R)-O-phospho-3-sulfolactate + H2O = (2R)-3-sulfolactate + phosphate</text>
        <dbReference type="Rhea" id="RHEA:23416"/>
        <dbReference type="ChEBI" id="CHEBI:15377"/>
        <dbReference type="ChEBI" id="CHEBI:15597"/>
        <dbReference type="ChEBI" id="CHEBI:43474"/>
        <dbReference type="ChEBI" id="CHEBI:58738"/>
        <dbReference type="EC" id="3.1.3.71"/>
    </reaction>
</comment>
<dbReference type="EMBL" id="JAXOFX010000008">
    <property type="protein sequence ID" value="MDZ5472644.1"/>
    <property type="molecule type" value="Genomic_DNA"/>
</dbReference>
<keyword evidence="9" id="KW-1185">Reference proteome</keyword>
<accession>A0ABU5IZR2</accession>
<evidence type="ECO:0000256" key="7">
    <source>
        <dbReference type="ARBA" id="ARBA00033711"/>
    </source>
</evidence>
<keyword evidence="5" id="KW-0378">Hydrolase</keyword>
<evidence type="ECO:0000256" key="1">
    <source>
        <dbReference type="ARBA" id="ARBA00001946"/>
    </source>
</evidence>
<dbReference type="InterPro" id="IPR036702">
    <property type="entry name" value="ComB-like_sf"/>
</dbReference>
<dbReference type="EC" id="3.1.3.71" evidence="3"/>
<organism evidence="8 9">
    <name type="scientific">Robertmurraya mangrovi</name>
    <dbReference type="NCBI Taxonomy" id="3098077"/>
    <lineage>
        <taxon>Bacteria</taxon>
        <taxon>Bacillati</taxon>
        <taxon>Bacillota</taxon>
        <taxon>Bacilli</taxon>
        <taxon>Bacillales</taxon>
        <taxon>Bacillaceae</taxon>
        <taxon>Robertmurraya</taxon>
    </lineage>
</organism>
<evidence type="ECO:0000256" key="6">
    <source>
        <dbReference type="ARBA" id="ARBA00022842"/>
    </source>
</evidence>
<evidence type="ECO:0000313" key="8">
    <source>
        <dbReference type="EMBL" id="MDZ5472644.1"/>
    </source>
</evidence>
<dbReference type="Pfam" id="PF04029">
    <property type="entry name" value="2-ph_phosp"/>
    <property type="match status" value="1"/>
</dbReference>
<evidence type="ECO:0000256" key="4">
    <source>
        <dbReference type="ARBA" id="ARBA00021948"/>
    </source>
</evidence>
<dbReference type="Gene3D" id="3.90.1560.10">
    <property type="entry name" value="ComB-like"/>
    <property type="match status" value="1"/>
</dbReference>
<sequence length="248" mass="27187">MPKIHLLTRKEDINEAKLREGNKIAVVLDVLLATTTITSALNDGATEVIPVMDRYEAEAISKNYRKDECIVAGEEKAKPIDGFVYPSPLIIRQNIKGKRLILSTTNGTVALRKSSSAKKVYVASLLNNQSVADRVRVDQEVDTILVICSGNSGEFSLEDFYGAGNFISCLVDDHESGFELTDAARAALYFYIGCAKAYDVLLASHVGHLLEKYHSLDELLFASKIGSIQLVPILEGRKVVLENSAKLL</sequence>
<comment type="cofactor">
    <cofactor evidence="1">
        <name>Mg(2+)</name>
        <dbReference type="ChEBI" id="CHEBI:18420"/>
    </cofactor>
</comment>
<protein>
    <recommendedName>
        <fullName evidence="4">Probable 2-phosphosulfolactate phosphatase</fullName>
        <ecNumber evidence="3">3.1.3.71</ecNumber>
    </recommendedName>
</protein>
<comment type="similarity">
    <text evidence="2">Belongs to the ComB family.</text>
</comment>
<name>A0ABU5IZR2_9BACI</name>
<dbReference type="PANTHER" id="PTHR37311:SF1">
    <property type="entry name" value="2-PHOSPHOSULFOLACTATE PHOSPHATASE-RELATED"/>
    <property type="match status" value="1"/>
</dbReference>
<dbReference type="SUPFAM" id="SSF142823">
    <property type="entry name" value="ComB-like"/>
    <property type="match status" value="1"/>
</dbReference>
<proteinExistence type="inferred from homology"/>
<evidence type="ECO:0000256" key="5">
    <source>
        <dbReference type="ARBA" id="ARBA00022801"/>
    </source>
</evidence>
<dbReference type="RefSeq" id="WP_322446948.1">
    <property type="nucleotide sequence ID" value="NZ_JAXOFX010000008.1"/>
</dbReference>
<reference evidence="8 9" key="1">
    <citation type="submission" date="2023-11" db="EMBL/GenBank/DDBJ databases">
        <title>Bacillus jintuensis, isolated from a mudflat on the Beibu Gulf coast.</title>
        <authorList>
            <person name="Li M."/>
        </authorList>
    </citation>
    <scope>NUCLEOTIDE SEQUENCE [LARGE SCALE GENOMIC DNA]</scope>
    <source>
        <strain evidence="8 9">31A1R</strain>
    </source>
</reference>
<comment type="caution">
    <text evidence="8">The sequence shown here is derived from an EMBL/GenBank/DDBJ whole genome shotgun (WGS) entry which is preliminary data.</text>
</comment>
<dbReference type="Proteomes" id="UP001290455">
    <property type="component" value="Unassembled WGS sequence"/>
</dbReference>